<dbReference type="InParanoid" id="O45224"/>
<feature type="domain" description="Sdz-33 F-box" evidence="1">
    <location>
        <begin position="174"/>
        <end position="239"/>
    </location>
</feature>
<dbReference type="EMBL" id="BX284605">
    <property type="protein sequence ID" value="CAB03811.2"/>
    <property type="molecule type" value="Genomic_DNA"/>
</dbReference>
<dbReference type="PANTHER" id="PTHR22899:SF0">
    <property type="entry name" value="F-BOX ASSOCIATED DOMAIN-CONTAINING PROTEIN-RELATED"/>
    <property type="match status" value="1"/>
</dbReference>
<dbReference type="Bgee" id="WBGene00007182">
    <property type="expression patterns" value="Expressed in embryo and 2 other cell types or tissues"/>
</dbReference>
<protein>
    <submittedName>
        <fullName evidence="2">F-box associated domain-containing protein</fullName>
    </submittedName>
</protein>
<dbReference type="RefSeq" id="NP_507586.2">
    <property type="nucleotide sequence ID" value="NM_075185.6"/>
</dbReference>
<evidence type="ECO:0000313" key="3">
    <source>
        <dbReference type="Proteomes" id="UP000001940"/>
    </source>
</evidence>
<dbReference type="PaxDb" id="6239-B0462.3"/>
<dbReference type="PANTHER" id="PTHR22899">
    <property type="entry name" value="CYCLIN-RELATED F-BOX FAMILY"/>
    <property type="match status" value="1"/>
</dbReference>
<dbReference type="Proteomes" id="UP000001940">
    <property type="component" value="Chromosome V"/>
</dbReference>
<proteinExistence type="predicted"/>
<dbReference type="InterPro" id="IPR053222">
    <property type="entry name" value="Zygotic_Embryogenesis-Asso"/>
</dbReference>
<dbReference type="OrthoDB" id="5911289at2759"/>
<dbReference type="KEGG" id="cel:CELE_B0462.3"/>
<dbReference type="HOGENOM" id="CLU_028840_1_3_1"/>
<name>O45224_CAEEL</name>
<keyword evidence="3" id="KW-1185">Reference proteome</keyword>
<dbReference type="WormBase" id="B0462.3">
    <property type="protein sequence ID" value="CE40890"/>
    <property type="gene ID" value="WBGene00007182"/>
    <property type="gene designation" value="fbxb-119"/>
</dbReference>
<gene>
    <name evidence="2 4" type="primary">fbxb-119</name>
    <name evidence="4" type="ORF">B0462.3</name>
    <name evidence="2" type="ORF">CELE_B0462.3</name>
</gene>
<dbReference type="AlphaFoldDB" id="O45224"/>
<dbReference type="PhylomeDB" id="O45224"/>
<dbReference type="GeneID" id="181998"/>
<dbReference type="InterPro" id="IPR012885">
    <property type="entry name" value="F-box_Sdz-33"/>
</dbReference>
<dbReference type="UCSC" id="B0462.3">
    <property type="organism name" value="c. elegans"/>
</dbReference>
<organism evidence="2 3">
    <name type="scientific">Caenorhabditis elegans</name>
    <dbReference type="NCBI Taxonomy" id="6239"/>
    <lineage>
        <taxon>Eukaryota</taxon>
        <taxon>Metazoa</taxon>
        <taxon>Ecdysozoa</taxon>
        <taxon>Nematoda</taxon>
        <taxon>Chromadorea</taxon>
        <taxon>Rhabditida</taxon>
        <taxon>Rhabditina</taxon>
        <taxon>Rhabditomorpha</taxon>
        <taxon>Rhabditoidea</taxon>
        <taxon>Rhabditidae</taxon>
        <taxon>Peloderinae</taxon>
        <taxon>Caenorhabditis</taxon>
    </lineage>
</organism>
<evidence type="ECO:0000313" key="2">
    <source>
        <dbReference type="EMBL" id="CAB03811.2"/>
    </source>
</evidence>
<dbReference type="AGR" id="WB:WBGene00007182"/>
<dbReference type="Pfam" id="PF07735">
    <property type="entry name" value="FBA_2"/>
    <property type="match status" value="1"/>
</dbReference>
<reference evidence="2 3" key="1">
    <citation type="journal article" date="1998" name="Science">
        <title>Genome sequence of the nematode C. elegans: a platform for investigating biology.</title>
        <authorList>
            <consortium name="The C. elegans sequencing consortium"/>
            <person name="Sulson J.E."/>
            <person name="Waterston R."/>
        </authorList>
    </citation>
    <scope>NUCLEOTIDE SEQUENCE [LARGE SCALE GENOMIC DNA]</scope>
    <source>
        <strain evidence="2 3">Bristol N2</strain>
    </source>
</reference>
<dbReference type="STRING" id="6239.B0462.3.1"/>
<accession>O45224</accession>
<dbReference type="PIR" id="T18762">
    <property type="entry name" value="T18762"/>
</dbReference>
<evidence type="ECO:0000313" key="4">
    <source>
        <dbReference type="WormBase" id="B0462.3"/>
    </source>
</evidence>
<sequence length="309" mass="36049">MGTLSPSPTEPQLHTLDMFDLISRSFCSETIKNQLKSLNVRNAEIRIILPQHPEIHISVGSMSAVLERSAANVRIIDRSRENSDEKTFDITSGCLNFTERDYLLHFEDVIINPRINVSCHTWDERFNAENLLNGFIIQELDCQFHTWNKDLQTALNNARSLKFFVLFSSYSTHHQAFSMNFERLSVTFWSDNLNLNTLLISSSPIIEILGRDIKENDINLFIKHWMLGILNYNLKYLNIVKVNQNLNEEAIRMGIRCEQKPKTLKRIFKFKDRYLRTKNVYGGYDIQRNDGVRATISHSLGNFHFMVWD</sequence>
<evidence type="ECO:0000259" key="1">
    <source>
        <dbReference type="Pfam" id="PF07735"/>
    </source>
</evidence>
<dbReference type="CTD" id="181998"/>